<dbReference type="EMBL" id="DVLU01000054">
    <property type="protein sequence ID" value="HIT85385.1"/>
    <property type="molecule type" value="Genomic_DNA"/>
</dbReference>
<keyword evidence="2" id="KW-0812">Transmembrane</keyword>
<feature type="transmembrane region" description="Helical" evidence="2">
    <location>
        <begin position="71"/>
        <end position="91"/>
    </location>
</feature>
<dbReference type="InterPro" id="IPR007359">
    <property type="entry name" value="SigmaE_reg_RseC_MucC"/>
</dbReference>
<comment type="caution">
    <text evidence="3">The sequence shown here is derived from an EMBL/GenBank/DDBJ whole genome shotgun (WGS) entry which is preliminary data.</text>
</comment>
<protein>
    <submittedName>
        <fullName evidence="3">SoxR reducing system RseC family protein</fullName>
    </submittedName>
</protein>
<evidence type="ECO:0000313" key="4">
    <source>
        <dbReference type="Proteomes" id="UP000824165"/>
    </source>
</evidence>
<dbReference type="PANTHER" id="PTHR35867:SF1">
    <property type="entry name" value="PROTEIN RSEC"/>
    <property type="match status" value="1"/>
</dbReference>
<dbReference type="AlphaFoldDB" id="A0A9D1H2X1"/>
<organism evidence="3 4">
    <name type="scientific">Candidatus Ornithomonoglobus intestinigallinarum</name>
    <dbReference type="NCBI Taxonomy" id="2840894"/>
    <lineage>
        <taxon>Bacteria</taxon>
        <taxon>Bacillati</taxon>
        <taxon>Bacillota</taxon>
        <taxon>Clostridia</taxon>
        <taxon>Candidatus Ornithomonoglobus</taxon>
    </lineage>
</organism>
<evidence type="ECO:0000313" key="3">
    <source>
        <dbReference type="EMBL" id="HIT85385.1"/>
    </source>
</evidence>
<dbReference type="Pfam" id="PF04246">
    <property type="entry name" value="RseC_MucC"/>
    <property type="match status" value="1"/>
</dbReference>
<dbReference type="PANTHER" id="PTHR35867">
    <property type="entry name" value="PROTEIN RSEC"/>
    <property type="match status" value="1"/>
</dbReference>
<gene>
    <name evidence="3" type="ORF">IAA60_05710</name>
</gene>
<feature type="transmembrane region" description="Helical" evidence="2">
    <location>
        <begin position="97"/>
        <end position="116"/>
    </location>
</feature>
<dbReference type="Proteomes" id="UP000824165">
    <property type="component" value="Unassembled WGS sequence"/>
</dbReference>
<evidence type="ECO:0000256" key="1">
    <source>
        <dbReference type="SAM" id="MobiDB-lite"/>
    </source>
</evidence>
<dbReference type="PIRSF" id="PIRSF004923">
    <property type="entry name" value="RseC"/>
    <property type="match status" value="1"/>
</dbReference>
<reference evidence="3" key="2">
    <citation type="journal article" date="2021" name="PeerJ">
        <title>Extensive microbial diversity within the chicken gut microbiome revealed by metagenomics and culture.</title>
        <authorList>
            <person name="Gilroy R."/>
            <person name="Ravi A."/>
            <person name="Getino M."/>
            <person name="Pursley I."/>
            <person name="Horton D.L."/>
            <person name="Alikhan N.F."/>
            <person name="Baker D."/>
            <person name="Gharbi K."/>
            <person name="Hall N."/>
            <person name="Watson M."/>
            <person name="Adriaenssens E.M."/>
            <person name="Foster-Nyarko E."/>
            <person name="Jarju S."/>
            <person name="Secka A."/>
            <person name="Antonio M."/>
            <person name="Oren A."/>
            <person name="Chaudhuri R.R."/>
            <person name="La Ragione R."/>
            <person name="Hildebrand F."/>
            <person name="Pallen M.J."/>
        </authorList>
    </citation>
    <scope>NUCLEOTIDE SEQUENCE</scope>
    <source>
        <strain evidence="3">CHK181-108</strain>
    </source>
</reference>
<name>A0A9D1H2X1_9FIRM</name>
<proteinExistence type="predicted"/>
<evidence type="ECO:0000256" key="2">
    <source>
        <dbReference type="SAM" id="Phobius"/>
    </source>
</evidence>
<feature type="region of interest" description="Disordered" evidence="1">
    <location>
        <begin position="1"/>
        <end position="26"/>
    </location>
</feature>
<dbReference type="InterPro" id="IPR026268">
    <property type="entry name" value="RseC"/>
</dbReference>
<reference evidence="3" key="1">
    <citation type="submission" date="2020-10" db="EMBL/GenBank/DDBJ databases">
        <authorList>
            <person name="Gilroy R."/>
        </authorList>
    </citation>
    <scope>NUCLEOTIDE SEQUENCE</scope>
    <source>
        <strain evidence="3">CHK181-108</strain>
    </source>
</reference>
<accession>A0A9D1H2X1</accession>
<keyword evidence="2" id="KW-0472">Membrane</keyword>
<sequence>MKQTGTVESTSGGSASVRVRRSSSCGDNCASCGLNCAGREMVVTAKNKIGAKAGDVVELEMGSSKVLGAAAWVYVMPLAVFIICYAAANAATGSEPPAVLIALAATAAAYAGVSIFGRKNANKYVPVIEKVIEM</sequence>
<keyword evidence="2" id="KW-1133">Transmembrane helix</keyword>